<proteinExistence type="predicted"/>
<reference evidence="1" key="2">
    <citation type="submission" date="2020-09" db="EMBL/GenBank/DDBJ databases">
        <authorList>
            <person name="Sun Q."/>
            <person name="Zhou Y."/>
        </authorList>
    </citation>
    <scope>NUCLEOTIDE SEQUENCE</scope>
    <source>
        <strain evidence="1">CGMCC 4.7138</strain>
    </source>
</reference>
<organism evidence="1 2">
    <name type="scientific">Microbispora bryophytorum</name>
    <dbReference type="NCBI Taxonomy" id="1460882"/>
    <lineage>
        <taxon>Bacteria</taxon>
        <taxon>Bacillati</taxon>
        <taxon>Actinomycetota</taxon>
        <taxon>Actinomycetes</taxon>
        <taxon>Streptosporangiales</taxon>
        <taxon>Streptosporangiaceae</taxon>
        <taxon>Microbispora</taxon>
    </lineage>
</organism>
<dbReference type="OrthoDB" id="4578665at2"/>
<keyword evidence="2" id="KW-1185">Reference proteome</keyword>
<dbReference type="Proteomes" id="UP000653480">
    <property type="component" value="Unassembled WGS sequence"/>
</dbReference>
<reference evidence="1" key="1">
    <citation type="journal article" date="2014" name="Int. J. Syst. Evol. Microbiol.">
        <title>Complete genome sequence of Corynebacterium casei LMG S-19264T (=DSM 44701T), isolated from a smear-ripened cheese.</title>
        <authorList>
            <consortium name="US DOE Joint Genome Institute (JGI-PGF)"/>
            <person name="Walter F."/>
            <person name="Albersmeier A."/>
            <person name="Kalinowski J."/>
            <person name="Ruckert C."/>
        </authorList>
    </citation>
    <scope>NUCLEOTIDE SEQUENCE</scope>
    <source>
        <strain evidence="1">CGMCC 4.7138</strain>
    </source>
</reference>
<gene>
    <name evidence="1" type="ORF">GCM10011574_04540</name>
</gene>
<dbReference type="AlphaFoldDB" id="A0A8H9GVS9"/>
<dbReference type="EMBL" id="BMMN01000001">
    <property type="protein sequence ID" value="GGN99188.1"/>
    <property type="molecule type" value="Genomic_DNA"/>
</dbReference>
<comment type="caution">
    <text evidence="1">The sequence shown here is derived from an EMBL/GenBank/DDBJ whole genome shotgun (WGS) entry which is preliminary data.</text>
</comment>
<accession>A0A8H9GVS9</accession>
<name>A0A8H9GVS9_9ACTN</name>
<dbReference type="RefSeq" id="WP_142567716.1">
    <property type="nucleotide sequence ID" value="NZ_BMMN01000001.1"/>
</dbReference>
<evidence type="ECO:0000313" key="2">
    <source>
        <dbReference type="Proteomes" id="UP000653480"/>
    </source>
</evidence>
<protein>
    <submittedName>
        <fullName evidence="1">Uncharacterized protein</fullName>
    </submittedName>
</protein>
<evidence type="ECO:0000313" key="1">
    <source>
        <dbReference type="EMBL" id="GGN99188.1"/>
    </source>
</evidence>
<sequence>MLSGRSKFANELATLDPRLRSALGVFDGAILVVDLCIAIARLLIDDTDERPWPDRLSDLEDLIEAWQPQLVDALEGMEQLVRDPDAVLRRVKSPGFRDFAHRLLGEATFHRLSSAIKTDGAVLAVGARRGIRKLMPLALALDNCMTFVTAEQFSQIKGFTQFNESLLRMVLLLDQAMDKVFDLDLPVESVTERIEELEPLVEDTAADITRVADQLHGVITGQSNEVLLDLSGRLSRKVRGARDALDHSADGVSQAANSLVEFIDRLLREAYDDRTVINWVNSTHPEEGDLLYADKDSGRVRPTKRAQTLCFVYGGRAPGDDLFVFNEMAAAGLVATRGRLQKLKHSDDGSQKETQDVRRGIAAVEGFIVYAVRVGWMAMPDEELTAMRVRLGNIRSQSER</sequence>